<reference evidence="6" key="3">
    <citation type="submission" date="2025-09" db="UniProtKB">
        <authorList>
            <consortium name="Ensembl"/>
        </authorList>
    </citation>
    <scope>IDENTIFICATION</scope>
</reference>
<dbReference type="OMA" id="GFYCRQK"/>
<keyword evidence="2 3" id="KW-0539">Nucleus</keyword>
<protein>
    <recommendedName>
        <fullName evidence="5">Homeobox domain-containing protein</fullName>
    </recommendedName>
</protein>
<organism evidence="6 7">
    <name type="scientific">Pygocentrus nattereri</name>
    <name type="common">Red-bellied piranha</name>
    <dbReference type="NCBI Taxonomy" id="42514"/>
    <lineage>
        <taxon>Eukaryota</taxon>
        <taxon>Metazoa</taxon>
        <taxon>Chordata</taxon>
        <taxon>Craniata</taxon>
        <taxon>Vertebrata</taxon>
        <taxon>Euteleostomi</taxon>
        <taxon>Actinopterygii</taxon>
        <taxon>Neopterygii</taxon>
        <taxon>Teleostei</taxon>
        <taxon>Ostariophysi</taxon>
        <taxon>Characiformes</taxon>
        <taxon>Characoidei</taxon>
        <taxon>Pygocentrus</taxon>
    </lineage>
</organism>
<dbReference type="Ensembl" id="ENSPNAT00000028255.2">
    <property type="protein sequence ID" value="ENSPNAP00000035362.1"/>
    <property type="gene ID" value="ENSPNAG00000025301.2"/>
</dbReference>
<dbReference type="InterPro" id="IPR009057">
    <property type="entry name" value="Homeodomain-like_sf"/>
</dbReference>
<feature type="region of interest" description="Disordered" evidence="4">
    <location>
        <begin position="1"/>
        <end position="93"/>
    </location>
</feature>
<evidence type="ECO:0000313" key="6">
    <source>
        <dbReference type="Ensembl" id="ENSPNAP00000035362.1"/>
    </source>
</evidence>
<name>A0A3B4EFR2_PYGNA</name>
<evidence type="ECO:0000256" key="2">
    <source>
        <dbReference type="PROSITE-ProRule" id="PRU00108"/>
    </source>
</evidence>
<feature type="domain" description="Homeobox" evidence="5">
    <location>
        <begin position="108"/>
        <end position="168"/>
    </location>
</feature>
<dbReference type="PANTHER" id="PTHR24333">
    <property type="entry name" value="HOMEO BOX HB9 LIKE A-RELATED"/>
    <property type="match status" value="1"/>
</dbReference>
<dbReference type="AlphaFoldDB" id="A0A3B4EFR2"/>
<dbReference type="GO" id="GO:0003677">
    <property type="term" value="F:DNA binding"/>
    <property type="evidence" value="ECO:0007669"/>
    <property type="project" value="UniProtKB-UniRule"/>
</dbReference>
<evidence type="ECO:0000256" key="4">
    <source>
        <dbReference type="SAM" id="MobiDB-lite"/>
    </source>
</evidence>
<dbReference type="GeneTree" id="ENSGT00940000167350"/>
<dbReference type="InterPro" id="IPR050848">
    <property type="entry name" value="Homeobox_TF"/>
</dbReference>
<proteinExistence type="predicted"/>
<dbReference type="GO" id="GO:0036342">
    <property type="term" value="P:post-anal tail morphogenesis"/>
    <property type="evidence" value="ECO:0007669"/>
    <property type="project" value="Ensembl"/>
</dbReference>
<dbReference type="CDD" id="cd00086">
    <property type="entry name" value="homeodomain"/>
    <property type="match status" value="1"/>
</dbReference>
<dbReference type="PANTHER" id="PTHR24333:SF5">
    <property type="entry name" value="VENT HOMEOBOX"/>
    <property type="match status" value="1"/>
</dbReference>
<dbReference type="PROSITE" id="PS50071">
    <property type="entry name" value="HOMEOBOX_2"/>
    <property type="match status" value="1"/>
</dbReference>
<keyword evidence="7" id="KW-1185">Reference proteome</keyword>
<accession>A0A3B4EFR2</accession>
<evidence type="ECO:0000259" key="5">
    <source>
        <dbReference type="PROSITE" id="PS50071"/>
    </source>
</evidence>
<dbReference type="GO" id="GO:0042663">
    <property type="term" value="P:regulation of endodermal cell fate specification"/>
    <property type="evidence" value="ECO:0007669"/>
    <property type="project" value="Ensembl"/>
</dbReference>
<evidence type="ECO:0000256" key="3">
    <source>
        <dbReference type="RuleBase" id="RU000682"/>
    </source>
</evidence>
<sequence>MKGHFSIEWLSQSSQAPSSPSSLPGFYSRRVNGTEAQGTQPEPVGPECRFLTPKQETSTSNQENAQHAPESGFSSGTEEEETSGYESEGGRSLSPVASEVLAPSASPANGRRARTAFTAKQIENLERAFKRNAYLGAQDKAELCKRLNLSDKQIRNWFQNRRMKLKRTVQDALAHACQANVASQLIHYPELQTFRSAPYPSYYTPQDASASYLCPPNLHYNPSAAAAVPALPVNPVYHYRSPQSLSLASSNPALMSPYQPYHHQYFSSQ</sequence>
<dbReference type="SUPFAM" id="SSF46689">
    <property type="entry name" value="Homeodomain-like"/>
    <property type="match status" value="1"/>
</dbReference>
<dbReference type="Proteomes" id="UP001501920">
    <property type="component" value="Chromosome 18"/>
</dbReference>
<dbReference type="GO" id="GO:0009953">
    <property type="term" value="P:dorsal/ventral pattern formation"/>
    <property type="evidence" value="ECO:0007669"/>
    <property type="project" value="Ensembl"/>
</dbReference>
<dbReference type="Gene3D" id="1.10.10.60">
    <property type="entry name" value="Homeodomain-like"/>
    <property type="match status" value="1"/>
</dbReference>
<dbReference type="Pfam" id="PF00046">
    <property type="entry name" value="Homeodomain"/>
    <property type="match status" value="1"/>
</dbReference>
<dbReference type="GO" id="GO:0060061">
    <property type="term" value="P:Spemann organizer formation"/>
    <property type="evidence" value="ECO:0007669"/>
    <property type="project" value="Ensembl"/>
</dbReference>
<keyword evidence="2 3" id="KW-0238">DNA-binding</keyword>
<reference evidence="6 7" key="1">
    <citation type="submission" date="2020-10" db="EMBL/GenBank/DDBJ databases">
        <title>Pygocentrus nattereri (red-bellied piranha) genome, fPygNat1, primary haplotype.</title>
        <authorList>
            <person name="Myers G."/>
            <person name="Meyer A."/>
            <person name="Karagic N."/>
            <person name="Pippel M."/>
            <person name="Winkler S."/>
            <person name="Tracey A."/>
            <person name="Wood J."/>
            <person name="Formenti G."/>
            <person name="Howe K."/>
            <person name="Fedrigo O."/>
            <person name="Jarvis E.D."/>
        </authorList>
    </citation>
    <scope>NUCLEOTIDE SEQUENCE [LARGE SCALE GENOMIC DNA]</scope>
</reference>
<dbReference type="SMART" id="SM00389">
    <property type="entry name" value="HOX"/>
    <property type="match status" value="1"/>
</dbReference>
<evidence type="ECO:0000256" key="1">
    <source>
        <dbReference type="ARBA" id="ARBA00004123"/>
    </source>
</evidence>
<feature type="compositionally biased region" description="Polar residues" evidence="4">
    <location>
        <begin position="54"/>
        <end position="65"/>
    </location>
</feature>
<dbReference type="GO" id="GO:0042661">
    <property type="term" value="P:regulation of mesodermal cell fate specification"/>
    <property type="evidence" value="ECO:0007669"/>
    <property type="project" value="Ensembl"/>
</dbReference>
<feature type="DNA-binding region" description="Homeobox" evidence="2">
    <location>
        <begin position="110"/>
        <end position="169"/>
    </location>
</feature>
<reference evidence="6" key="2">
    <citation type="submission" date="2025-08" db="UniProtKB">
        <authorList>
            <consortium name="Ensembl"/>
        </authorList>
    </citation>
    <scope>IDENTIFICATION</scope>
</reference>
<keyword evidence="2 3" id="KW-0371">Homeobox</keyword>
<dbReference type="GO" id="GO:0005634">
    <property type="term" value="C:nucleus"/>
    <property type="evidence" value="ECO:0007669"/>
    <property type="project" value="UniProtKB-SubCell"/>
</dbReference>
<evidence type="ECO:0000313" key="7">
    <source>
        <dbReference type="Proteomes" id="UP001501920"/>
    </source>
</evidence>
<dbReference type="InterPro" id="IPR001356">
    <property type="entry name" value="HD"/>
</dbReference>
<feature type="compositionally biased region" description="Low complexity" evidence="4">
    <location>
        <begin position="10"/>
        <end position="24"/>
    </location>
</feature>
<comment type="subcellular location">
    <subcellularLocation>
        <location evidence="1 2 3">Nucleus</location>
    </subcellularLocation>
</comment>